<reference evidence="3 4" key="1">
    <citation type="submission" date="2017-08" db="EMBL/GenBank/DDBJ databases">
        <title>Infants hospitalized years apart are colonized by the same room-sourced microbial strains.</title>
        <authorList>
            <person name="Brooks B."/>
            <person name="Olm M.R."/>
            <person name="Firek B.A."/>
            <person name="Baker R."/>
            <person name="Thomas B.C."/>
            <person name="Morowitz M.J."/>
            <person name="Banfield J.F."/>
        </authorList>
    </citation>
    <scope>NUCLEOTIDE SEQUENCE [LARGE SCALE GENOMIC DNA]</scope>
    <source>
        <strain evidence="3">S2_018_000_R2_104</strain>
    </source>
</reference>
<dbReference type="PROSITE" id="PS50110">
    <property type="entry name" value="RESPONSE_REGULATORY"/>
    <property type="match status" value="1"/>
</dbReference>
<dbReference type="InterPro" id="IPR001789">
    <property type="entry name" value="Sig_transdc_resp-reg_receiver"/>
</dbReference>
<sequence>MTSGSKIADLRILLVEDQAESRSLLRGILSELGITQVFEAADGRVGLQFI</sequence>
<gene>
    <name evidence="3" type="ORF">DI626_04935</name>
</gene>
<proteinExistence type="predicted"/>
<name>A0A2W5BZ60_9BACT</name>
<dbReference type="Gene3D" id="3.40.50.2300">
    <property type="match status" value="1"/>
</dbReference>
<evidence type="ECO:0000313" key="3">
    <source>
        <dbReference type="EMBL" id="PZO87048.1"/>
    </source>
</evidence>
<evidence type="ECO:0000259" key="2">
    <source>
        <dbReference type="PROSITE" id="PS50110"/>
    </source>
</evidence>
<comment type="caution">
    <text evidence="1">Lacks conserved residue(s) required for the propagation of feature annotation.</text>
</comment>
<dbReference type="EMBL" id="QFNK01000076">
    <property type="protein sequence ID" value="PZO87048.1"/>
    <property type="molecule type" value="Genomic_DNA"/>
</dbReference>
<feature type="non-terminal residue" evidence="3">
    <location>
        <position position="50"/>
    </location>
</feature>
<evidence type="ECO:0000256" key="1">
    <source>
        <dbReference type="PROSITE-ProRule" id="PRU00169"/>
    </source>
</evidence>
<evidence type="ECO:0000313" key="4">
    <source>
        <dbReference type="Proteomes" id="UP000249557"/>
    </source>
</evidence>
<dbReference type="GO" id="GO:0000160">
    <property type="term" value="P:phosphorelay signal transduction system"/>
    <property type="evidence" value="ECO:0007669"/>
    <property type="project" value="InterPro"/>
</dbReference>
<dbReference type="SUPFAM" id="SSF52172">
    <property type="entry name" value="CheY-like"/>
    <property type="match status" value="1"/>
</dbReference>
<feature type="domain" description="Response regulatory" evidence="2">
    <location>
        <begin position="11"/>
        <end position="50"/>
    </location>
</feature>
<protein>
    <submittedName>
        <fullName evidence="3">Two-component system response regulator</fullName>
    </submittedName>
</protein>
<dbReference type="Proteomes" id="UP000249557">
    <property type="component" value="Unassembled WGS sequence"/>
</dbReference>
<organism evidence="3 4">
    <name type="scientific">Micavibrio aeruginosavorus</name>
    <dbReference type="NCBI Taxonomy" id="349221"/>
    <lineage>
        <taxon>Bacteria</taxon>
        <taxon>Pseudomonadati</taxon>
        <taxon>Bdellovibrionota</taxon>
        <taxon>Bdellovibrionia</taxon>
        <taxon>Bdellovibrionales</taxon>
        <taxon>Pseudobdellovibrionaceae</taxon>
        <taxon>Micavibrio</taxon>
    </lineage>
</organism>
<dbReference type="InterPro" id="IPR011006">
    <property type="entry name" value="CheY-like_superfamily"/>
</dbReference>
<dbReference type="AlphaFoldDB" id="A0A2W5BZ60"/>
<accession>A0A2W5BZ60</accession>
<comment type="caution">
    <text evidence="3">The sequence shown here is derived from an EMBL/GenBank/DDBJ whole genome shotgun (WGS) entry which is preliminary data.</text>
</comment>